<sequence length="232" mass="24952">MSETIERAYPHAPTADDAPLDTAALAVCTTVLQQGAADLRRRFGPVLGEAVVDRQIEDSLEELRRSGVPRTHRESTAIHFAESRLLALAETTGVVEPSVPRVLFVCLQNAGRSQLAAALLAERAGDAVRVSSAGSRPTPEVHDDVAPVLSEIGADPAAAYPKPVTPELLAAADYVISLGCSDECRERTGVEVRDWPVGDPAEADWERLQEIVADIERRVDALWAEIQGRFAA</sequence>
<proteinExistence type="predicted"/>
<dbReference type="Gene3D" id="1.10.8.1060">
    <property type="entry name" value="Corynebacterium glutamicum thioredoxin-dependent arsenate reductase, N-terminal domain"/>
    <property type="match status" value="1"/>
</dbReference>
<dbReference type="SUPFAM" id="SSF52788">
    <property type="entry name" value="Phosphotyrosine protein phosphatases I"/>
    <property type="match status" value="1"/>
</dbReference>
<gene>
    <name evidence="3" type="ORF">HDA33_002079</name>
</gene>
<accession>A0A7W9JKD9</accession>
<dbReference type="InterPro" id="IPR023485">
    <property type="entry name" value="Ptyr_pPase"/>
</dbReference>
<dbReference type="InterPro" id="IPR036196">
    <property type="entry name" value="Ptyr_pPase_sf"/>
</dbReference>
<dbReference type="PANTHER" id="PTHR43428:SF1">
    <property type="entry name" value="ARSENATE REDUCTASE"/>
    <property type="match status" value="1"/>
</dbReference>
<dbReference type="AlphaFoldDB" id="A0A7W9JKD9"/>
<evidence type="ECO:0000313" key="4">
    <source>
        <dbReference type="Proteomes" id="UP000567246"/>
    </source>
</evidence>
<evidence type="ECO:0000313" key="3">
    <source>
        <dbReference type="EMBL" id="MBB5849515.1"/>
    </source>
</evidence>
<dbReference type="Pfam" id="PF01451">
    <property type="entry name" value="LMWPc"/>
    <property type="match status" value="1"/>
</dbReference>
<dbReference type="PANTHER" id="PTHR43428">
    <property type="entry name" value="ARSENATE REDUCTASE"/>
    <property type="match status" value="1"/>
</dbReference>
<dbReference type="Gene3D" id="3.40.50.2300">
    <property type="match status" value="1"/>
</dbReference>
<feature type="domain" description="Phosphotyrosine protein phosphatase I" evidence="2">
    <location>
        <begin position="100"/>
        <end position="225"/>
    </location>
</feature>
<reference evidence="3 4" key="1">
    <citation type="submission" date="2020-08" db="EMBL/GenBank/DDBJ databases">
        <title>Sequencing the genomes of 1000 actinobacteria strains.</title>
        <authorList>
            <person name="Klenk H.-P."/>
        </authorList>
    </citation>
    <scope>NUCLEOTIDE SEQUENCE [LARGE SCALE GENOMIC DNA]</scope>
    <source>
        <strain evidence="3 4">DSM 17945</strain>
    </source>
</reference>
<protein>
    <submittedName>
        <fullName evidence="3">Protein-tyrosine-phosphatase</fullName>
    </submittedName>
</protein>
<name>A0A7W9JKD9_9MICC</name>
<evidence type="ECO:0000259" key="2">
    <source>
        <dbReference type="SMART" id="SM00226"/>
    </source>
</evidence>
<evidence type="ECO:0000256" key="1">
    <source>
        <dbReference type="ARBA" id="ARBA00022849"/>
    </source>
</evidence>
<keyword evidence="1" id="KW-0059">Arsenical resistance</keyword>
<dbReference type="GO" id="GO:0046685">
    <property type="term" value="P:response to arsenic-containing substance"/>
    <property type="evidence" value="ECO:0007669"/>
    <property type="project" value="UniProtKB-KW"/>
</dbReference>
<dbReference type="RefSeq" id="WP_184173109.1">
    <property type="nucleotide sequence ID" value="NZ_BAABAG010000017.1"/>
</dbReference>
<dbReference type="EMBL" id="JACHMW010000001">
    <property type="protein sequence ID" value="MBB5849515.1"/>
    <property type="molecule type" value="Genomic_DNA"/>
</dbReference>
<keyword evidence="4" id="KW-1185">Reference proteome</keyword>
<comment type="caution">
    <text evidence="3">The sequence shown here is derived from an EMBL/GenBank/DDBJ whole genome shotgun (WGS) entry which is preliminary data.</text>
</comment>
<organism evidence="3 4">
    <name type="scientific">Micrococcus endophyticus</name>
    <dbReference type="NCBI Taxonomy" id="455343"/>
    <lineage>
        <taxon>Bacteria</taxon>
        <taxon>Bacillati</taxon>
        <taxon>Actinomycetota</taxon>
        <taxon>Actinomycetes</taxon>
        <taxon>Micrococcales</taxon>
        <taxon>Micrococcaceae</taxon>
        <taxon>Micrococcus</taxon>
    </lineage>
</organism>
<dbReference type="SMART" id="SM00226">
    <property type="entry name" value="LMWPc"/>
    <property type="match status" value="1"/>
</dbReference>
<dbReference type="InterPro" id="IPR048716">
    <property type="entry name" value="Phosphatase-like_N"/>
</dbReference>
<dbReference type="Pfam" id="PF21234">
    <property type="entry name" value="Phosphatase-like_N"/>
    <property type="match status" value="1"/>
</dbReference>
<dbReference type="Proteomes" id="UP000567246">
    <property type="component" value="Unassembled WGS sequence"/>
</dbReference>